<feature type="domain" description="Nascent polypeptide-associated complex subunit alpha-like UBA" evidence="2">
    <location>
        <begin position="73"/>
        <end position="109"/>
    </location>
</feature>
<protein>
    <submittedName>
        <fullName evidence="4">HYPK_UBA domain-containing protein</fullName>
    </submittedName>
</protein>
<evidence type="ECO:0000259" key="2">
    <source>
        <dbReference type="Pfam" id="PF19026"/>
    </source>
</evidence>
<proteinExistence type="predicted"/>
<dbReference type="Proteomes" id="UP000050741">
    <property type="component" value="Unassembled WGS sequence"/>
</dbReference>
<name>A0A183BUG3_GLOPA</name>
<dbReference type="Pfam" id="PF19026">
    <property type="entry name" value="UBA_HYPK"/>
    <property type="match status" value="1"/>
</dbReference>
<evidence type="ECO:0000256" key="1">
    <source>
        <dbReference type="SAM" id="MobiDB-lite"/>
    </source>
</evidence>
<dbReference type="InterPro" id="IPR038922">
    <property type="entry name" value="HYPK_UBA"/>
</dbReference>
<dbReference type="InterPro" id="IPR044034">
    <property type="entry name" value="NAC-like_UBA"/>
</dbReference>
<evidence type="ECO:0000313" key="3">
    <source>
        <dbReference type="Proteomes" id="UP000050741"/>
    </source>
</evidence>
<feature type="region of interest" description="Disordered" evidence="1">
    <location>
        <begin position="1"/>
        <end position="33"/>
    </location>
</feature>
<sequence length="118" mass="13392">MSSKKNDVENDANDEIEGNNAEAESSQLKNRWDADAANLEKVTDFQEEKDEMNEISKESLGNLKAQPGEKRFTVRKEDVQTIVEELEVSRVIAERKLIQHEGSLRAALLDLMGFELNQ</sequence>
<accession>A0A183BUG3</accession>
<reference evidence="3" key="2">
    <citation type="submission" date="2014-05" db="EMBL/GenBank/DDBJ databases">
        <title>The genome and life-stage specific transcriptomes of Globodera pallida elucidate key aspects of plant parasitism by a cyst nematode.</title>
        <authorList>
            <person name="Cotton J.A."/>
            <person name="Lilley C.J."/>
            <person name="Jones L.M."/>
            <person name="Kikuchi T."/>
            <person name="Reid A.J."/>
            <person name="Thorpe P."/>
            <person name="Tsai I.J."/>
            <person name="Beasley H."/>
            <person name="Blok V."/>
            <person name="Cock P.J.A."/>
            <person name="Van den Akker S.E."/>
            <person name="Holroyd N."/>
            <person name="Hunt M."/>
            <person name="Mantelin S."/>
            <person name="Naghra H."/>
            <person name="Pain A."/>
            <person name="Palomares-Rius J.E."/>
            <person name="Zarowiecki M."/>
            <person name="Berriman M."/>
            <person name="Jones J.T."/>
            <person name="Urwin P.E."/>
        </authorList>
    </citation>
    <scope>NUCLEOTIDE SEQUENCE [LARGE SCALE GENOMIC DNA]</scope>
    <source>
        <strain evidence="3">Lindley</strain>
    </source>
</reference>
<dbReference type="CDD" id="cd14361">
    <property type="entry name" value="UBA_HYPK"/>
    <property type="match status" value="1"/>
</dbReference>
<organism evidence="3 4">
    <name type="scientific">Globodera pallida</name>
    <name type="common">Potato cyst nematode worm</name>
    <name type="synonym">Heterodera pallida</name>
    <dbReference type="NCBI Taxonomy" id="36090"/>
    <lineage>
        <taxon>Eukaryota</taxon>
        <taxon>Metazoa</taxon>
        <taxon>Ecdysozoa</taxon>
        <taxon>Nematoda</taxon>
        <taxon>Chromadorea</taxon>
        <taxon>Rhabditida</taxon>
        <taxon>Tylenchina</taxon>
        <taxon>Tylenchomorpha</taxon>
        <taxon>Tylenchoidea</taxon>
        <taxon>Heteroderidae</taxon>
        <taxon>Heteroderinae</taxon>
        <taxon>Globodera</taxon>
    </lineage>
</organism>
<dbReference type="AlphaFoldDB" id="A0A183BUG3"/>
<keyword evidence="3" id="KW-1185">Reference proteome</keyword>
<evidence type="ECO:0000313" key="4">
    <source>
        <dbReference type="WBParaSite" id="GPLIN_000424900"/>
    </source>
</evidence>
<dbReference type="WBParaSite" id="GPLIN_000424900">
    <property type="protein sequence ID" value="GPLIN_000424900"/>
    <property type="gene ID" value="GPLIN_000424900"/>
</dbReference>
<reference evidence="4" key="3">
    <citation type="submission" date="2016-06" db="UniProtKB">
        <authorList>
            <consortium name="WormBaseParasite"/>
        </authorList>
    </citation>
    <scope>IDENTIFICATION</scope>
</reference>
<reference evidence="3" key="1">
    <citation type="submission" date="2013-12" db="EMBL/GenBank/DDBJ databases">
        <authorList>
            <person name="Aslett M."/>
        </authorList>
    </citation>
    <scope>NUCLEOTIDE SEQUENCE [LARGE SCALE GENOMIC DNA]</scope>
    <source>
        <strain evidence="3">Lindley</strain>
    </source>
</reference>